<dbReference type="Proteomes" id="UP000031186">
    <property type="component" value="Unassembled WGS sequence"/>
</dbReference>
<dbReference type="InterPro" id="IPR051948">
    <property type="entry name" value="Hsp70_co-chaperone_J-domain"/>
</dbReference>
<feature type="signal peptide" evidence="3">
    <location>
        <begin position="1"/>
        <end position="18"/>
    </location>
</feature>
<evidence type="ECO:0000256" key="1">
    <source>
        <dbReference type="ARBA" id="ARBA00023186"/>
    </source>
</evidence>
<feature type="non-terminal residue" evidence="5">
    <location>
        <position position="1"/>
    </location>
</feature>
<dbReference type="HOGENOM" id="CLU_043818_0_0_1"/>
<feature type="transmembrane region" description="Helical" evidence="2">
    <location>
        <begin position="191"/>
        <end position="209"/>
    </location>
</feature>
<keyword evidence="1" id="KW-0143">Chaperone</keyword>
<dbReference type="Gene3D" id="1.10.287.110">
    <property type="entry name" value="DnaJ domain"/>
    <property type="match status" value="1"/>
</dbReference>
<keyword evidence="2" id="KW-1133">Transmembrane helix</keyword>
<accession>A0A0B4FC81</accession>
<feature type="domain" description="J" evidence="4">
    <location>
        <begin position="96"/>
        <end position="163"/>
    </location>
</feature>
<dbReference type="SUPFAM" id="SSF46565">
    <property type="entry name" value="Chaperone J-domain"/>
    <property type="match status" value="1"/>
</dbReference>
<keyword evidence="6" id="KW-1185">Reference proteome</keyword>
<dbReference type="OrthoDB" id="436519at2759"/>
<dbReference type="SMART" id="SM00271">
    <property type="entry name" value="DnaJ"/>
    <property type="match status" value="1"/>
</dbReference>
<dbReference type="GO" id="GO:0036503">
    <property type="term" value="P:ERAD pathway"/>
    <property type="evidence" value="ECO:0007669"/>
    <property type="project" value="TreeGrafter"/>
</dbReference>
<keyword evidence="2" id="KW-0472">Membrane</keyword>
<dbReference type="Pfam" id="PF00226">
    <property type="entry name" value="DnaJ"/>
    <property type="match status" value="1"/>
</dbReference>
<dbReference type="PANTHER" id="PTHR44360">
    <property type="entry name" value="DNAJ HOMOLOG SUBFAMILY B MEMBER 9"/>
    <property type="match status" value="1"/>
</dbReference>
<dbReference type="PANTHER" id="PTHR44360:SF1">
    <property type="entry name" value="DNAJ HOMOLOG SUBFAMILY B MEMBER 9"/>
    <property type="match status" value="1"/>
</dbReference>
<evidence type="ECO:0000259" key="4">
    <source>
        <dbReference type="PROSITE" id="PS50076"/>
    </source>
</evidence>
<evidence type="ECO:0000256" key="3">
    <source>
        <dbReference type="SAM" id="SignalP"/>
    </source>
</evidence>
<dbReference type="VEuPathDB" id="FungiDB:MAN_01219"/>
<comment type="caution">
    <text evidence="5">The sequence shown here is derived from an EMBL/GenBank/DDBJ whole genome shotgun (WGS) entry which is preliminary data.</text>
</comment>
<feature type="chain" id="PRO_5002087079" evidence="3">
    <location>
        <begin position="19"/>
        <end position="380"/>
    </location>
</feature>
<dbReference type="InterPro" id="IPR036869">
    <property type="entry name" value="J_dom_sf"/>
</dbReference>
<feature type="transmembrane region" description="Helical" evidence="2">
    <location>
        <begin position="216"/>
        <end position="234"/>
    </location>
</feature>
<sequence>MSAFLSLIGWSFLPGVRTFPLSSPSPFKPPADSLQLASSWVQTIYYGMTIRAGDPKPQAGTPRYAQHRRRIHILVVTAYLLYTIYEADHDLRREPTYYSALGVPFASTDREVKSRFRRLAAFHHPDKTSVEEAAESSKFFIHLKLASDTLQDVAKRFAYERFGHDMNSWEKCATIKDFVTRGVLYNIMPHYGVAAALIYVLGLFGYLEFGKFYRWLILLTLFLFEIHTVTRPAFPPILNLANAIMTRVTFREPYLPFQFIALLRKLILTVYIALSQIGPLLVQSPQTKKPKAADDEKSLRESLVRLETLSKQLDADAGRLMDMEVAPFKGDTASVHNLQGKMREWLVQNTIRADPMVRDAMGKSFTKRRIDAPSGAKGNR</sequence>
<dbReference type="InterPro" id="IPR001623">
    <property type="entry name" value="DnaJ_domain"/>
</dbReference>
<proteinExistence type="predicted"/>
<name>A0A0B4FC81_METAF</name>
<dbReference type="PROSITE" id="PS50076">
    <property type="entry name" value="DNAJ_2"/>
    <property type="match status" value="1"/>
</dbReference>
<evidence type="ECO:0000313" key="6">
    <source>
        <dbReference type="Proteomes" id="UP000031186"/>
    </source>
</evidence>
<dbReference type="CDD" id="cd06257">
    <property type="entry name" value="DnaJ"/>
    <property type="match status" value="1"/>
</dbReference>
<organism evidence="5 6">
    <name type="scientific">Metarhizium anisopliae (strain ARSEF 549)</name>
    <dbReference type="NCBI Taxonomy" id="3151832"/>
    <lineage>
        <taxon>Eukaryota</taxon>
        <taxon>Fungi</taxon>
        <taxon>Dikarya</taxon>
        <taxon>Ascomycota</taxon>
        <taxon>Pezizomycotina</taxon>
        <taxon>Sordariomycetes</taxon>
        <taxon>Hypocreomycetidae</taxon>
        <taxon>Hypocreales</taxon>
        <taxon>Clavicipitaceae</taxon>
        <taxon>Metarhizium</taxon>
    </lineage>
</organism>
<gene>
    <name evidence="5" type="ORF">MAN_01219</name>
</gene>
<dbReference type="PRINTS" id="PR00625">
    <property type="entry name" value="JDOMAIN"/>
</dbReference>
<keyword evidence="5" id="KW-0346">Stress response</keyword>
<dbReference type="GO" id="GO:0051087">
    <property type="term" value="F:protein-folding chaperone binding"/>
    <property type="evidence" value="ECO:0007669"/>
    <property type="project" value="TreeGrafter"/>
</dbReference>
<protein>
    <submittedName>
        <fullName evidence="5">Heat shock protein DnaJ</fullName>
    </submittedName>
</protein>
<keyword evidence="3" id="KW-0732">Signal</keyword>
<evidence type="ECO:0000256" key="2">
    <source>
        <dbReference type="SAM" id="Phobius"/>
    </source>
</evidence>
<evidence type="ECO:0000313" key="5">
    <source>
        <dbReference type="EMBL" id="KID71620.1"/>
    </source>
</evidence>
<keyword evidence="2" id="KW-0812">Transmembrane</keyword>
<dbReference type="EMBL" id="AZNF01000001">
    <property type="protein sequence ID" value="KID71620.1"/>
    <property type="molecule type" value="Genomic_DNA"/>
</dbReference>
<feature type="transmembrane region" description="Helical" evidence="2">
    <location>
        <begin position="254"/>
        <end position="274"/>
    </location>
</feature>
<reference evidence="5 6" key="1">
    <citation type="journal article" date="2014" name="Proc. Natl. Acad. Sci. U.S.A.">
        <title>Trajectory and genomic determinants of fungal-pathogen speciation and host adaptation.</title>
        <authorList>
            <person name="Hu X."/>
            <person name="Xiao G."/>
            <person name="Zheng P."/>
            <person name="Shang Y."/>
            <person name="Su Y."/>
            <person name="Zhang X."/>
            <person name="Liu X."/>
            <person name="Zhan S."/>
            <person name="St Leger R.J."/>
            <person name="Wang C."/>
        </authorList>
    </citation>
    <scope>NUCLEOTIDE SEQUENCE [LARGE SCALE GENOMIC DNA]</scope>
    <source>
        <strain evidence="5 6">ARSEF 549</strain>
    </source>
</reference>
<dbReference type="GO" id="GO:0051787">
    <property type="term" value="F:misfolded protein binding"/>
    <property type="evidence" value="ECO:0007669"/>
    <property type="project" value="TreeGrafter"/>
</dbReference>
<dbReference type="AlphaFoldDB" id="A0A0B4FC81"/>
<dbReference type="GO" id="GO:0005783">
    <property type="term" value="C:endoplasmic reticulum"/>
    <property type="evidence" value="ECO:0007669"/>
    <property type="project" value="TreeGrafter"/>
</dbReference>